<evidence type="ECO:0000313" key="5">
    <source>
        <dbReference type="Proteomes" id="UP000230108"/>
    </source>
</evidence>
<comment type="cofactor">
    <cofactor evidence="1">
        <name>Mg(2+)</name>
        <dbReference type="ChEBI" id="CHEBI:18420"/>
    </cofactor>
</comment>
<organism evidence="4 5">
    <name type="scientific">Candidatus Roizmanbacteria bacterium CG_4_10_14_0_8_um_filter_39_9</name>
    <dbReference type="NCBI Taxonomy" id="1974829"/>
    <lineage>
        <taxon>Bacteria</taxon>
        <taxon>Candidatus Roizmaniibacteriota</taxon>
    </lineage>
</organism>
<dbReference type="PANTHER" id="PTHR43046">
    <property type="entry name" value="GDP-MANNOSE MANNOSYL HYDROLASE"/>
    <property type="match status" value="1"/>
</dbReference>
<comment type="caution">
    <text evidence="4">The sequence shown here is derived from an EMBL/GenBank/DDBJ whole genome shotgun (WGS) entry which is preliminary data.</text>
</comment>
<dbReference type="SUPFAM" id="SSF55811">
    <property type="entry name" value="Nudix"/>
    <property type="match status" value="1"/>
</dbReference>
<proteinExistence type="predicted"/>
<reference evidence="5" key="1">
    <citation type="submission" date="2017-09" db="EMBL/GenBank/DDBJ databases">
        <title>Depth-based differentiation of microbial function through sediment-hosted aquifers and enrichment of novel symbionts in the deep terrestrial subsurface.</title>
        <authorList>
            <person name="Probst A.J."/>
            <person name="Ladd B."/>
            <person name="Jarett J.K."/>
            <person name="Geller-Mcgrath D.E."/>
            <person name="Sieber C.M.K."/>
            <person name="Emerson J.B."/>
            <person name="Anantharaman K."/>
            <person name="Thomas B.C."/>
            <person name="Malmstrom R."/>
            <person name="Stieglmeier M."/>
            <person name="Klingl A."/>
            <person name="Woyke T."/>
            <person name="Ryan C.M."/>
            <person name="Banfield J.F."/>
        </authorList>
    </citation>
    <scope>NUCLEOTIDE SEQUENCE [LARGE SCALE GENOMIC DNA]</scope>
</reference>
<sequence length="141" mass="16125">MPPKTFYIGIKGLIVKDNKVLVLKNMDQSGKYYWDIPGGRMGEGEEIQQTLNRELTEEILTIKGIHILDFVQVYKLPQNLKDGNGLMLLFYRVEAEIDTVEISDEHVDYRWVGVNDIESLNSNETYISDGYKKAIELALGI</sequence>
<protein>
    <recommendedName>
        <fullName evidence="3">Nudix hydrolase domain-containing protein</fullName>
    </recommendedName>
</protein>
<dbReference type="Gene3D" id="3.90.79.10">
    <property type="entry name" value="Nucleoside Triphosphate Pyrophosphohydrolase"/>
    <property type="match status" value="1"/>
</dbReference>
<evidence type="ECO:0000256" key="2">
    <source>
        <dbReference type="ARBA" id="ARBA00022801"/>
    </source>
</evidence>
<name>A0A2M7QD01_9BACT</name>
<feature type="domain" description="Nudix hydrolase" evidence="3">
    <location>
        <begin position="3"/>
        <end position="134"/>
    </location>
</feature>
<keyword evidence="2" id="KW-0378">Hydrolase</keyword>
<evidence type="ECO:0000259" key="3">
    <source>
        <dbReference type="PROSITE" id="PS51462"/>
    </source>
</evidence>
<dbReference type="PROSITE" id="PS51462">
    <property type="entry name" value="NUDIX"/>
    <property type="match status" value="1"/>
</dbReference>
<dbReference type="AlphaFoldDB" id="A0A2M7QD01"/>
<dbReference type="InterPro" id="IPR015797">
    <property type="entry name" value="NUDIX_hydrolase-like_dom_sf"/>
</dbReference>
<evidence type="ECO:0000256" key="1">
    <source>
        <dbReference type="ARBA" id="ARBA00001946"/>
    </source>
</evidence>
<gene>
    <name evidence="4" type="ORF">COY90_02400</name>
</gene>
<dbReference type="EMBL" id="PFLF01000052">
    <property type="protein sequence ID" value="PIY69094.1"/>
    <property type="molecule type" value="Genomic_DNA"/>
</dbReference>
<dbReference type="Proteomes" id="UP000230108">
    <property type="component" value="Unassembled WGS sequence"/>
</dbReference>
<evidence type="ECO:0000313" key="4">
    <source>
        <dbReference type="EMBL" id="PIY69094.1"/>
    </source>
</evidence>
<dbReference type="Pfam" id="PF00293">
    <property type="entry name" value="NUDIX"/>
    <property type="match status" value="1"/>
</dbReference>
<dbReference type="InterPro" id="IPR000086">
    <property type="entry name" value="NUDIX_hydrolase_dom"/>
</dbReference>
<dbReference type="PANTHER" id="PTHR43046:SF2">
    <property type="entry name" value="8-OXO-DGTP DIPHOSPHATASE-RELATED"/>
    <property type="match status" value="1"/>
</dbReference>
<accession>A0A2M7QD01</accession>
<dbReference type="GO" id="GO:0016787">
    <property type="term" value="F:hydrolase activity"/>
    <property type="evidence" value="ECO:0007669"/>
    <property type="project" value="UniProtKB-KW"/>
</dbReference>